<keyword evidence="10" id="KW-1185">Reference proteome</keyword>
<dbReference type="GO" id="GO:0005634">
    <property type="term" value="C:nucleus"/>
    <property type="evidence" value="ECO:0007669"/>
    <property type="project" value="UniProtKB-SubCell"/>
</dbReference>
<feature type="region of interest" description="Disordered" evidence="7">
    <location>
        <begin position="1218"/>
        <end position="1245"/>
    </location>
</feature>
<keyword evidence="4" id="KW-0779">Telomere</keyword>
<feature type="region of interest" description="Disordered" evidence="7">
    <location>
        <begin position="1"/>
        <end position="20"/>
    </location>
</feature>
<feature type="compositionally biased region" description="Polar residues" evidence="7">
    <location>
        <begin position="1449"/>
        <end position="1459"/>
    </location>
</feature>
<feature type="region of interest" description="Disordered" evidence="7">
    <location>
        <begin position="1260"/>
        <end position="1356"/>
    </location>
</feature>
<evidence type="ECO:0000256" key="6">
    <source>
        <dbReference type="ARBA" id="ARBA00023306"/>
    </source>
</evidence>
<dbReference type="STRING" id="441960.B6QLA0"/>
<keyword evidence="5" id="KW-0539">Nucleus</keyword>
<feature type="region of interest" description="Disordered" evidence="7">
    <location>
        <begin position="31"/>
        <end position="50"/>
    </location>
</feature>
<feature type="region of interest" description="Disordered" evidence="7">
    <location>
        <begin position="76"/>
        <end position="96"/>
    </location>
</feature>
<feature type="compositionally biased region" description="Polar residues" evidence="7">
    <location>
        <begin position="1171"/>
        <end position="1185"/>
    </location>
</feature>
<evidence type="ECO:0000256" key="3">
    <source>
        <dbReference type="ARBA" id="ARBA00022454"/>
    </source>
</evidence>
<evidence type="ECO:0000256" key="7">
    <source>
        <dbReference type="SAM" id="MobiDB-lite"/>
    </source>
</evidence>
<reference evidence="10" key="1">
    <citation type="journal article" date="2015" name="Genome Announc.">
        <title>Genome sequence of the AIDS-associated pathogen Penicillium marneffei (ATCC18224) and its near taxonomic relative Talaromyces stipitatus (ATCC10500).</title>
        <authorList>
            <person name="Nierman W.C."/>
            <person name="Fedorova-Abrams N.D."/>
            <person name="Andrianopoulos A."/>
        </authorList>
    </citation>
    <scope>NUCLEOTIDE SEQUENCE [LARGE SCALE GENOMIC DNA]</scope>
    <source>
        <strain evidence="10">ATCC 18224 / CBS 334.59 / QM 7333</strain>
    </source>
</reference>
<dbReference type="InterPro" id="IPR022031">
    <property type="entry name" value="Rif1_N"/>
</dbReference>
<dbReference type="PhylomeDB" id="B6QLA0"/>
<feature type="compositionally biased region" description="Polar residues" evidence="7">
    <location>
        <begin position="1097"/>
        <end position="1114"/>
    </location>
</feature>
<dbReference type="Proteomes" id="UP000001294">
    <property type="component" value="Unassembled WGS sequence"/>
</dbReference>
<feature type="region of interest" description="Disordered" evidence="7">
    <location>
        <begin position="1097"/>
        <end position="1130"/>
    </location>
</feature>
<dbReference type="GO" id="GO:0140445">
    <property type="term" value="C:chromosome, telomeric repeat region"/>
    <property type="evidence" value="ECO:0007669"/>
    <property type="project" value="TreeGrafter"/>
</dbReference>
<dbReference type="Pfam" id="PF12231">
    <property type="entry name" value="Rif1_N"/>
    <property type="match status" value="1"/>
</dbReference>
<feature type="region of interest" description="Disordered" evidence="7">
    <location>
        <begin position="1380"/>
        <end position="1569"/>
    </location>
</feature>
<feature type="domain" description="Telomere-associated protein Rif1 N-terminal" evidence="8">
    <location>
        <begin position="130"/>
        <end position="503"/>
    </location>
</feature>
<dbReference type="GO" id="GO:0000723">
    <property type="term" value="P:telomere maintenance"/>
    <property type="evidence" value="ECO:0007669"/>
    <property type="project" value="TreeGrafter"/>
</dbReference>
<keyword evidence="3" id="KW-0158">Chromosome</keyword>
<dbReference type="EMBL" id="DS995903">
    <property type="protein sequence ID" value="EEA21877.1"/>
    <property type="molecule type" value="Genomic_DNA"/>
</dbReference>
<proteinExistence type="predicted"/>
<feature type="compositionally biased region" description="Polar residues" evidence="7">
    <location>
        <begin position="1148"/>
        <end position="1159"/>
    </location>
</feature>
<evidence type="ECO:0000256" key="5">
    <source>
        <dbReference type="ARBA" id="ARBA00023242"/>
    </source>
</evidence>
<keyword evidence="6" id="KW-0131">Cell cycle</keyword>
<evidence type="ECO:0000313" key="9">
    <source>
        <dbReference type="EMBL" id="EEA21877.1"/>
    </source>
</evidence>
<feature type="region of interest" description="Disordered" evidence="7">
    <location>
        <begin position="1143"/>
        <end position="1201"/>
    </location>
</feature>
<feature type="compositionally biased region" description="Basic residues" evidence="7">
    <location>
        <begin position="1292"/>
        <end position="1312"/>
    </location>
</feature>
<dbReference type="PANTHER" id="PTHR22928:SF3">
    <property type="entry name" value="TELOMERE-ASSOCIATED PROTEIN RIF1"/>
    <property type="match status" value="1"/>
</dbReference>
<dbReference type="PANTHER" id="PTHR22928">
    <property type="entry name" value="TELOMERE-ASSOCIATED PROTEIN RIF1"/>
    <property type="match status" value="1"/>
</dbReference>
<protein>
    <submittedName>
        <fullName evidence="9">Telomere length regulator protein (Rif1), putative</fullName>
    </submittedName>
</protein>
<dbReference type="HOGENOM" id="CLU_002628_0_0_1"/>
<evidence type="ECO:0000256" key="4">
    <source>
        <dbReference type="ARBA" id="ARBA00022895"/>
    </source>
</evidence>
<feature type="compositionally biased region" description="Polar residues" evidence="7">
    <location>
        <begin position="1467"/>
        <end position="1479"/>
    </location>
</feature>
<dbReference type="OrthoDB" id="5399929at2759"/>
<feature type="compositionally biased region" description="Polar residues" evidence="7">
    <location>
        <begin position="1550"/>
        <end position="1565"/>
    </location>
</feature>
<evidence type="ECO:0000256" key="1">
    <source>
        <dbReference type="ARBA" id="ARBA00004123"/>
    </source>
</evidence>
<feature type="compositionally biased region" description="Basic residues" evidence="7">
    <location>
        <begin position="1513"/>
        <end position="1525"/>
    </location>
</feature>
<evidence type="ECO:0000256" key="2">
    <source>
        <dbReference type="ARBA" id="ARBA00004574"/>
    </source>
</evidence>
<evidence type="ECO:0000313" key="10">
    <source>
        <dbReference type="Proteomes" id="UP000001294"/>
    </source>
</evidence>
<feature type="compositionally biased region" description="Basic and acidic residues" evidence="7">
    <location>
        <begin position="1160"/>
        <end position="1170"/>
    </location>
</feature>
<feature type="compositionally biased region" description="Polar residues" evidence="7">
    <location>
        <begin position="32"/>
        <end position="50"/>
    </location>
</feature>
<gene>
    <name evidence="9" type="ORF">PMAA_056650</name>
</gene>
<evidence type="ECO:0000259" key="8">
    <source>
        <dbReference type="Pfam" id="PF12231"/>
    </source>
</evidence>
<feature type="compositionally biased region" description="Low complexity" evidence="7">
    <location>
        <begin position="1489"/>
        <end position="1501"/>
    </location>
</feature>
<accession>B6QLA0</accession>
<name>B6QLA0_TALMQ</name>
<organism evidence="9 10">
    <name type="scientific">Talaromyces marneffei (strain ATCC 18224 / CBS 334.59 / QM 7333)</name>
    <name type="common">Penicillium marneffei</name>
    <dbReference type="NCBI Taxonomy" id="441960"/>
    <lineage>
        <taxon>Eukaryota</taxon>
        <taxon>Fungi</taxon>
        <taxon>Dikarya</taxon>
        <taxon>Ascomycota</taxon>
        <taxon>Pezizomycotina</taxon>
        <taxon>Eurotiomycetes</taxon>
        <taxon>Eurotiomycetidae</taxon>
        <taxon>Eurotiales</taxon>
        <taxon>Trichocomaceae</taxon>
        <taxon>Talaromyces</taxon>
        <taxon>Talaromyces sect. Talaromyces</taxon>
    </lineage>
</organism>
<comment type="subcellular location">
    <subcellularLocation>
        <location evidence="2">Chromosome</location>
        <location evidence="2">Telomere</location>
    </subcellularLocation>
    <subcellularLocation>
        <location evidence="1">Nucleus</location>
    </subcellularLocation>
</comment>
<dbReference type="VEuPathDB" id="FungiDB:PMAA_056650"/>
<sequence>MVEVLGAYPARPPTPPKASHSFALRDAGIVSNRPNMLNTPGESPSSTAESAILRSNNKKVNFSPITSYIKPPTFSSRASMSSNEVRPIPPSNECKPAKSILKTTTADMVPIEESQPQSFGVLLESTTQQLAGESLSSRVDAYMQLLGALKAYDNISEQEDMSSKVGILLQFVQRDISRDLGKGDVVETNLVTNALKLGIYIIWSQQLASQIPDDFKIFIIDHALSVLQEGKFSKAILNHYVHILYTQNFSAKVMTNSRITRVLAVLNDITDRVNGNGIISQRLGVYTRLLGQSKTVMASQASLWVEHLISGLLHPVKDTRSKALVLGNQTALVLGPNIVISKTILDIFNKEISEGRKLVSEICDRMSRMMSPSDSGVHVPQIWSIIVLLLRSKRFNIEHWEYFKEWVLVLQRCFNCSESAIKSQAIIGWNKFVYMVTCNESTSRSMLKMLTRPILSNSERKRSDKAGTSANPLFLSSYYNLLYYSFRPNNPFDHIDFIWEEYIAQPFANVFSSSPQLNDAACKALASLLWASQSKIWTENKIHEVPRIEVDFILPIDCRWVRSRIVSVIAVFEVLLGSANWTNIQMIWTHMCKALADASSKEIKPSSELMHAIATILGFFQRLRQTSPSSLNTDKGDIFIERFTYLAATLVSTIGPSPFTETLLLKTSQETFQTANTPTHRRSRTDRNSDTPFMHILRMISSYGDSFEPTESHLSLIDGLLDAASKGRQSRGSRLDFLERCTEPSLNENGANEKASKLDSYIWDAAARFSVNCLGSLPMETLRERDGTIARDYMNVSNVLLHGLQFTTSPTTWNSLLESYIRIVRIEKGERGISTLVIEPIAQKLIQLDLVRPYLPLKALINQALSLAYYQQTKYPATPSSSNQASSFFFPEKLLTLIRKVLADSYNHFNSSDSVPFAEVIESLTSLLGSGTLQFRYMLLEYLQSPLALWLRDSARYLTSENGADSRLLTAYRTLSLAVANALQIAVPHNTTSLHAFEAVVSAGLESVHKSTANRFIEMWNSTFGLQDLTNYPPGVQTGLQKLKPLVKLQLPCPLPRQAESQEIAMPDFVESQDTASSAPLTNYFGRVLRQMDNQKARPTTFSSSPIIQSTEWGQSHVLPKPKVDSTPRRRLRHDNSQIQYVTVDPSPRSSNLESQLLTERQHEVKERQRGTTSMFLDGLGSSSPAAPGLTDEKGVLSPVQLPKIRDTVRELKAPSTPTLAAHLHDNDDDFPGSSPTPATRDQGHLAPQVTPALTIETLDNIQSDPPSSPPEISSHLPRSHTRQDSSLQKSTSKKSNSRPSPKKHNRRRRSSRISDHKATEESPIGTKSSAVESNIPGRNDVEVQDKPTVPSEVMDEIPDTYADEFEQQLASQLEQDLELAVDSKDQDDLESNQSSDVNLPRGPITRKRKLNAEIGEASTPDCIKRRSVRKDKTPRLENALESSFELETVTSKPSTPQPSVARRGLSTPQSSPLKNQISVDDLSDKATNSGSNRRSGRLNSAADREIASSPIKSKRSRQRKRRSLRLSGVPALSPPKSDRTSKAQKRKQSGSNNQNTDEAVTSETGPEDSLLMQDISMLDSGPATTSYEGDPTKEIPAAAEPYYVQNDTLAESVVDAETSTSVEQQIIEQIEKRVEEQAPETDTVMEESSPEINVVGPSPAAEINEAPHYISQGVQTDDVMVIEPAQTGSSILGSLRKVLTGIQNVTFGRNILREIDDVMFDIRVEAHEVVRRSQV</sequence>